<sequence>MTDMRIRAAVPQDHARILRVCDQWWGKPVSHILPRLFLDHFHTTSLTAEADGELAGFLVGFPSPARPDEAYVHFTAVSPDFRGAGLGREMYRWFTEAARRSGRSVVRAVTSPGNEQSIAFHRSLGFTVTGPHPDHDGPGVDRMCFELRL</sequence>
<dbReference type="SUPFAM" id="SSF55729">
    <property type="entry name" value="Acyl-CoA N-acyltransferases (Nat)"/>
    <property type="match status" value="1"/>
</dbReference>
<keyword evidence="2" id="KW-0012">Acyltransferase</keyword>
<keyword evidence="1" id="KW-0808">Transferase</keyword>
<evidence type="ECO:0000256" key="2">
    <source>
        <dbReference type="ARBA" id="ARBA00023315"/>
    </source>
</evidence>
<feature type="domain" description="N-acetyltransferase" evidence="3">
    <location>
        <begin position="4"/>
        <end position="148"/>
    </location>
</feature>
<reference evidence="4" key="1">
    <citation type="submission" date="2022-06" db="EMBL/GenBank/DDBJ databases">
        <authorList>
            <person name="Ping M."/>
        </authorList>
    </citation>
    <scope>NUCLEOTIDE SEQUENCE</scope>
    <source>
        <strain evidence="4">JCM11759T</strain>
    </source>
</reference>
<name>A0ABY5D9N4_9ACTN</name>
<gene>
    <name evidence="4" type="ORF">NE857_33560</name>
</gene>
<evidence type="ECO:0000256" key="1">
    <source>
        <dbReference type="ARBA" id="ARBA00022679"/>
    </source>
</evidence>
<dbReference type="InterPro" id="IPR016181">
    <property type="entry name" value="Acyl_CoA_acyltransferase"/>
</dbReference>
<organism evidence="4 5">
    <name type="scientific">Nocardiopsis exhalans</name>
    <dbReference type="NCBI Taxonomy" id="163604"/>
    <lineage>
        <taxon>Bacteria</taxon>
        <taxon>Bacillati</taxon>
        <taxon>Actinomycetota</taxon>
        <taxon>Actinomycetes</taxon>
        <taxon>Streptosporangiales</taxon>
        <taxon>Nocardiopsidaceae</taxon>
        <taxon>Nocardiopsis</taxon>
    </lineage>
</organism>
<dbReference type="InterPro" id="IPR000182">
    <property type="entry name" value="GNAT_dom"/>
</dbReference>
<dbReference type="PIRSF" id="PIRSF037663">
    <property type="entry name" value="Acetyltransf_GNAT_prd"/>
    <property type="match status" value="1"/>
</dbReference>
<protein>
    <submittedName>
        <fullName evidence="4">GNAT family N-acetyltransferase</fullName>
    </submittedName>
</protein>
<dbReference type="RefSeq" id="WP_254419227.1">
    <property type="nucleotide sequence ID" value="NZ_BAAAJB010000002.1"/>
</dbReference>
<proteinExistence type="predicted"/>
<dbReference type="EMBL" id="CP099837">
    <property type="protein sequence ID" value="USY20095.1"/>
    <property type="molecule type" value="Genomic_DNA"/>
</dbReference>
<evidence type="ECO:0000259" key="3">
    <source>
        <dbReference type="PROSITE" id="PS51186"/>
    </source>
</evidence>
<evidence type="ECO:0000313" key="5">
    <source>
        <dbReference type="Proteomes" id="UP001055940"/>
    </source>
</evidence>
<dbReference type="Gene3D" id="3.40.630.30">
    <property type="match status" value="1"/>
</dbReference>
<evidence type="ECO:0000313" key="4">
    <source>
        <dbReference type="EMBL" id="USY20095.1"/>
    </source>
</evidence>
<dbReference type="CDD" id="cd04301">
    <property type="entry name" value="NAT_SF"/>
    <property type="match status" value="1"/>
</dbReference>
<dbReference type="InterPro" id="IPR017255">
    <property type="entry name" value="AcTrfase_GNAT_prd"/>
</dbReference>
<keyword evidence="5" id="KW-1185">Reference proteome</keyword>
<dbReference type="InterPro" id="IPR050832">
    <property type="entry name" value="Bact_Acetyltransf"/>
</dbReference>
<dbReference type="PANTHER" id="PTHR43877">
    <property type="entry name" value="AMINOALKYLPHOSPHONATE N-ACETYLTRANSFERASE-RELATED-RELATED"/>
    <property type="match status" value="1"/>
</dbReference>
<dbReference type="Proteomes" id="UP001055940">
    <property type="component" value="Chromosome"/>
</dbReference>
<dbReference type="PROSITE" id="PS51186">
    <property type="entry name" value="GNAT"/>
    <property type="match status" value="1"/>
</dbReference>
<dbReference type="Pfam" id="PF00583">
    <property type="entry name" value="Acetyltransf_1"/>
    <property type="match status" value="1"/>
</dbReference>
<accession>A0ABY5D9N4</accession>